<reference evidence="3" key="1">
    <citation type="submission" date="2018-02" db="EMBL/GenBank/DDBJ databases">
        <authorList>
            <person name="Cohen D.B."/>
            <person name="Kent A.D."/>
        </authorList>
    </citation>
    <scope>NUCLEOTIDE SEQUENCE</scope>
</reference>
<sequence>MSSSISLSSSSSSLLQLFILFLFNIRRHWAMEFENTDARSPPSNTSNQQSGPEENSLKEAADALVLLSVSNKSLKDDMEAKSDTERDSKNVKIAQVGRKRPSKVQYSSASGKELKMASGSVSRNVSICSSSAGSSNDSKQSKQSEAEEAILAALTLAKFTGVCYREKEIRKELGNTHYASMALRR</sequence>
<keyword evidence="2" id="KW-0732">Signal</keyword>
<feature type="region of interest" description="Disordered" evidence="1">
    <location>
        <begin position="36"/>
        <end position="56"/>
    </location>
</feature>
<evidence type="ECO:0000256" key="2">
    <source>
        <dbReference type="SAM" id="SignalP"/>
    </source>
</evidence>
<proteinExistence type="predicted"/>
<feature type="compositionally biased region" description="Basic and acidic residues" evidence="1">
    <location>
        <begin position="76"/>
        <end position="90"/>
    </location>
</feature>
<organism evidence="3">
    <name type="scientific">Fagus sylvatica</name>
    <name type="common">Beechnut</name>
    <dbReference type="NCBI Taxonomy" id="28930"/>
    <lineage>
        <taxon>Eukaryota</taxon>
        <taxon>Viridiplantae</taxon>
        <taxon>Streptophyta</taxon>
        <taxon>Embryophyta</taxon>
        <taxon>Tracheophyta</taxon>
        <taxon>Spermatophyta</taxon>
        <taxon>Magnoliopsida</taxon>
        <taxon>eudicotyledons</taxon>
        <taxon>Gunneridae</taxon>
        <taxon>Pentapetalae</taxon>
        <taxon>rosids</taxon>
        <taxon>fabids</taxon>
        <taxon>Fagales</taxon>
        <taxon>Fagaceae</taxon>
        <taxon>Fagus</taxon>
    </lineage>
</organism>
<feature type="signal peptide" evidence="2">
    <location>
        <begin position="1"/>
        <end position="30"/>
    </location>
</feature>
<evidence type="ECO:0000256" key="1">
    <source>
        <dbReference type="SAM" id="MobiDB-lite"/>
    </source>
</evidence>
<accession>A0A2N9ISM9</accession>
<dbReference type="EMBL" id="OIVN01006211">
    <property type="protein sequence ID" value="SPD27862.1"/>
    <property type="molecule type" value="Genomic_DNA"/>
</dbReference>
<gene>
    <name evidence="3" type="ORF">FSB_LOCUS55744</name>
</gene>
<name>A0A2N9ISM9_FAGSY</name>
<dbReference type="AlphaFoldDB" id="A0A2N9ISM9"/>
<feature type="chain" id="PRO_5014608272" evidence="2">
    <location>
        <begin position="31"/>
        <end position="185"/>
    </location>
</feature>
<feature type="compositionally biased region" description="Polar residues" evidence="1">
    <location>
        <begin position="41"/>
        <end position="53"/>
    </location>
</feature>
<evidence type="ECO:0000313" key="3">
    <source>
        <dbReference type="EMBL" id="SPD27862.1"/>
    </source>
</evidence>
<protein>
    <submittedName>
        <fullName evidence="3">Uncharacterized protein</fullName>
    </submittedName>
</protein>
<feature type="region of interest" description="Disordered" evidence="1">
    <location>
        <begin position="76"/>
        <end position="117"/>
    </location>
</feature>